<name>A0A843VX67_COLES</name>
<dbReference type="AlphaFoldDB" id="A0A843VX67"/>
<organism evidence="1 2">
    <name type="scientific">Colocasia esculenta</name>
    <name type="common">Wild taro</name>
    <name type="synonym">Arum esculentum</name>
    <dbReference type="NCBI Taxonomy" id="4460"/>
    <lineage>
        <taxon>Eukaryota</taxon>
        <taxon>Viridiplantae</taxon>
        <taxon>Streptophyta</taxon>
        <taxon>Embryophyta</taxon>
        <taxon>Tracheophyta</taxon>
        <taxon>Spermatophyta</taxon>
        <taxon>Magnoliopsida</taxon>
        <taxon>Liliopsida</taxon>
        <taxon>Araceae</taxon>
        <taxon>Aroideae</taxon>
        <taxon>Colocasieae</taxon>
        <taxon>Colocasia</taxon>
    </lineage>
</organism>
<gene>
    <name evidence="1" type="ORF">Taro_028418</name>
</gene>
<sequence length="415" mass="44293">CARGCFRLVPDSIGFYGSRLSSVVSCFLSSRCFGRGSSSWELGVGRVAEAAVAPCVVSSSESECCELLYLSELRVVLCKFSGSVGGDANFRAPGGGLRGRVVTVGGLQLLLCPVCGECGRSVCSCRGGVVGGELADSGLPRVEDGCRQVQAQCSWSSSAHLGVCVSLRVRESTCGVAFTGAGLSMEPVEVSALLLGLRRYSVCRVASLVEHYDTCLWLFVGLVLAGCELWLRCIAWLPCVLVRFPRTVCCCLGEGFPQDYSVLVSATVVLPQGLRYAVVLVGVFWRVFRELCLGGSSGGFPRIGLHIFCSSAYCGVLSEEVLPWSALCSFRATIVLPLWFEVCRLVGLRSGEVLPGRLLALLVEVLPKGLGPIWLVVPFQTFGPLRVAFWRVSGEESFLLARVVSAVGALVLQFA</sequence>
<proteinExistence type="predicted"/>
<evidence type="ECO:0000313" key="1">
    <source>
        <dbReference type="EMBL" id="MQL95749.1"/>
    </source>
</evidence>
<keyword evidence="2" id="KW-1185">Reference proteome</keyword>
<accession>A0A843VX67</accession>
<dbReference type="Proteomes" id="UP000652761">
    <property type="component" value="Unassembled WGS sequence"/>
</dbReference>
<evidence type="ECO:0000313" key="2">
    <source>
        <dbReference type="Proteomes" id="UP000652761"/>
    </source>
</evidence>
<feature type="non-terminal residue" evidence="1">
    <location>
        <position position="415"/>
    </location>
</feature>
<dbReference type="EMBL" id="NMUH01001830">
    <property type="protein sequence ID" value="MQL95749.1"/>
    <property type="molecule type" value="Genomic_DNA"/>
</dbReference>
<comment type="caution">
    <text evidence="1">The sequence shown here is derived from an EMBL/GenBank/DDBJ whole genome shotgun (WGS) entry which is preliminary data.</text>
</comment>
<reference evidence="1" key="1">
    <citation type="submission" date="2017-07" db="EMBL/GenBank/DDBJ databases">
        <title>Taro Niue Genome Assembly and Annotation.</title>
        <authorList>
            <person name="Atibalentja N."/>
            <person name="Keating K."/>
            <person name="Fields C.J."/>
        </authorList>
    </citation>
    <scope>NUCLEOTIDE SEQUENCE</scope>
    <source>
        <strain evidence="1">Niue_2</strain>
        <tissue evidence="1">Leaf</tissue>
    </source>
</reference>
<protein>
    <submittedName>
        <fullName evidence="1">Uncharacterized protein</fullName>
    </submittedName>
</protein>